<dbReference type="RefSeq" id="WP_099470834.1">
    <property type="nucleotide sequence ID" value="NZ_CP041025.1"/>
</dbReference>
<reference evidence="1 2" key="1">
    <citation type="submission" date="2017-10" db="EMBL/GenBank/DDBJ databases">
        <title>Frigbacter circumglobatus gen. nov. sp. nov., isolated from sediment cultured in situ.</title>
        <authorList>
            <person name="Zhao Z."/>
        </authorList>
    </citation>
    <scope>NUCLEOTIDE SEQUENCE [LARGE SCALE GENOMIC DNA]</scope>
    <source>
        <strain evidence="1 2">ZYL</strain>
    </source>
</reference>
<accession>A0A2G4YVV2</accession>
<evidence type="ECO:0000313" key="1">
    <source>
        <dbReference type="EMBL" id="PHZ86457.1"/>
    </source>
</evidence>
<evidence type="ECO:0000313" key="2">
    <source>
        <dbReference type="Proteomes" id="UP000229730"/>
    </source>
</evidence>
<dbReference type="SUPFAM" id="SSF47413">
    <property type="entry name" value="lambda repressor-like DNA-binding domains"/>
    <property type="match status" value="1"/>
</dbReference>
<sequence>MKTGHLTSAQIRAARAMLRWEQAVLTEKSGVSLATIKRLEKMTGKISANLVTLQAIERAFTEAGIEFLPDEGRGAGVRLGLQK</sequence>
<dbReference type="Gene3D" id="1.10.260.40">
    <property type="entry name" value="lambda repressor-like DNA-binding domains"/>
    <property type="match status" value="1"/>
</dbReference>
<dbReference type="CDD" id="cd00093">
    <property type="entry name" value="HTH_XRE"/>
    <property type="match status" value="1"/>
</dbReference>
<protein>
    <submittedName>
        <fullName evidence="1">Transcriptional regulator</fullName>
    </submittedName>
</protein>
<dbReference type="OrthoDB" id="3782725at2"/>
<comment type="caution">
    <text evidence="1">The sequence shown here is derived from an EMBL/GenBank/DDBJ whole genome shotgun (WGS) entry which is preliminary data.</text>
</comment>
<dbReference type="Proteomes" id="UP000229730">
    <property type="component" value="Unassembled WGS sequence"/>
</dbReference>
<dbReference type="InParanoid" id="A0A2G4YVV2"/>
<proteinExistence type="predicted"/>
<gene>
    <name evidence="1" type="ORF">CRD36_00795</name>
</gene>
<name>A0A2G4YVV2_9PROT</name>
<dbReference type="AlphaFoldDB" id="A0A2G4YVV2"/>
<dbReference type="EMBL" id="PDEM01000007">
    <property type="protein sequence ID" value="PHZ86457.1"/>
    <property type="molecule type" value="Genomic_DNA"/>
</dbReference>
<organism evidence="1 2">
    <name type="scientific">Paremcibacter congregatus</name>
    <dbReference type="NCBI Taxonomy" id="2043170"/>
    <lineage>
        <taxon>Bacteria</taxon>
        <taxon>Pseudomonadati</taxon>
        <taxon>Pseudomonadota</taxon>
        <taxon>Alphaproteobacteria</taxon>
        <taxon>Emcibacterales</taxon>
        <taxon>Emcibacteraceae</taxon>
        <taxon>Paremcibacter</taxon>
    </lineage>
</organism>
<dbReference type="InterPro" id="IPR001387">
    <property type="entry name" value="Cro/C1-type_HTH"/>
</dbReference>
<dbReference type="InterPro" id="IPR010982">
    <property type="entry name" value="Lambda_DNA-bd_dom_sf"/>
</dbReference>
<keyword evidence="2" id="KW-1185">Reference proteome</keyword>
<dbReference type="GO" id="GO:0003677">
    <property type="term" value="F:DNA binding"/>
    <property type="evidence" value="ECO:0007669"/>
    <property type="project" value="InterPro"/>
</dbReference>